<protein>
    <recommendedName>
        <fullName evidence="3 5">acylphosphatase</fullName>
        <ecNumber evidence="2 5">3.6.1.7</ecNumber>
    </recommendedName>
</protein>
<dbReference type="InterPro" id="IPR020456">
    <property type="entry name" value="Acylphosphatase"/>
</dbReference>
<evidence type="ECO:0000256" key="3">
    <source>
        <dbReference type="ARBA" id="ARBA00015991"/>
    </source>
</evidence>
<dbReference type="PROSITE" id="PS51160">
    <property type="entry name" value="ACYLPHOSPHATASE_3"/>
    <property type="match status" value="1"/>
</dbReference>
<proteinExistence type="inferred from homology"/>
<evidence type="ECO:0000256" key="6">
    <source>
        <dbReference type="RuleBase" id="RU004168"/>
    </source>
</evidence>
<dbReference type="InterPro" id="IPR017968">
    <property type="entry name" value="Acylphosphatase_CS"/>
</dbReference>
<evidence type="ECO:0000256" key="5">
    <source>
        <dbReference type="PROSITE-ProRule" id="PRU00520"/>
    </source>
</evidence>
<dbReference type="InterPro" id="IPR001792">
    <property type="entry name" value="Acylphosphatase-like_dom"/>
</dbReference>
<dbReference type="PROSITE" id="PS00150">
    <property type="entry name" value="ACYLPHOSPHATASE_1"/>
    <property type="match status" value="1"/>
</dbReference>
<dbReference type="PANTHER" id="PTHR47268:SF4">
    <property type="entry name" value="ACYLPHOSPHATASE"/>
    <property type="match status" value="1"/>
</dbReference>
<dbReference type="EMBL" id="QJSP01000014">
    <property type="protein sequence ID" value="PYE14016.1"/>
    <property type="molecule type" value="Genomic_DNA"/>
</dbReference>
<dbReference type="GO" id="GO:0003998">
    <property type="term" value="F:acylphosphatase activity"/>
    <property type="evidence" value="ECO:0007669"/>
    <property type="project" value="UniProtKB-EC"/>
</dbReference>
<keyword evidence="5" id="KW-0378">Hydrolase</keyword>
<evidence type="ECO:0000256" key="4">
    <source>
        <dbReference type="ARBA" id="ARBA00047645"/>
    </source>
</evidence>
<dbReference type="EC" id="3.6.1.7" evidence="2 5"/>
<reference evidence="8 9" key="1">
    <citation type="submission" date="2018-06" db="EMBL/GenBank/DDBJ databases">
        <title>Genomic Encyclopedia of Type Strains, Phase IV (KMG-IV): sequencing the most valuable type-strain genomes for metagenomic binning, comparative biology and taxonomic classification.</title>
        <authorList>
            <person name="Goeker M."/>
        </authorList>
    </citation>
    <scope>NUCLEOTIDE SEQUENCE [LARGE SCALE GENOMIC DNA]</scope>
    <source>
        <strain evidence="8 9">DSM 45521</strain>
    </source>
</reference>
<accession>A0A318RJP9</accession>
<keyword evidence="9" id="KW-1185">Reference proteome</keyword>
<organism evidence="8 9">
    <name type="scientific">Williamsia limnetica</name>
    <dbReference type="NCBI Taxonomy" id="882452"/>
    <lineage>
        <taxon>Bacteria</taxon>
        <taxon>Bacillati</taxon>
        <taxon>Actinomycetota</taxon>
        <taxon>Actinomycetes</taxon>
        <taxon>Mycobacteriales</taxon>
        <taxon>Nocardiaceae</taxon>
        <taxon>Williamsia</taxon>
    </lineage>
</organism>
<dbReference type="NCBIfam" id="NF010997">
    <property type="entry name" value="PRK14422.1"/>
    <property type="match status" value="1"/>
</dbReference>
<evidence type="ECO:0000313" key="8">
    <source>
        <dbReference type="EMBL" id="PYE14016.1"/>
    </source>
</evidence>
<evidence type="ECO:0000256" key="2">
    <source>
        <dbReference type="ARBA" id="ARBA00012150"/>
    </source>
</evidence>
<dbReference type="Gene3D" id="3.30.70.100">
    <property type="match status" value="1"/>
</dbReference>
<feature type="active site" evidence="5">
    <location>
        <position position="42"/>
    </location>
</feature>
<dbReference type="Proteomes" id="UP000247591">
    <property type="component" value="Unassembled WGS sequence"/>
</dbReference>
<name>A0A318RJP9_WILLI</name>
<evidence type="ECO:0000259" key="7">
    <source>
        <dbReference type="PROSITE" id="PS51160"/>
    </source>
</evidence>
<evidence type="ECO:0000313" key="9">
    <source>
        <dbReference type="Proteomes" id="UP000247591"/>
    </source>
</evidence>
<dbReference type="SUPFAM" id="SSF54975">
    <property type="entry name" value="Acylphosphatase/BLUF domain-like"/>
    <property type="match status" value="1"/>
</dbReference>
<dbReference type="OrthoDB" id="3182027at2"/>
<evidence type="ECO:0000256" key="1">
    <source>
        <dbReference type="ARBA" id="ARBA00005614"/>
    </source>
</evidence>
<feature type="domain" description="Acylphosphatase-like" evidence="7">
    <location>
        <begin position="9"/>
        <end position="95"/>
    </location>
</feature>
<comment type="caution">
    <text evidence="8">The sequence shown here is derived from an EMBL/GenBank/DDBJ whole genome shotgun (WGS) entry which is preliminary data.</text>
</comment>
<dbReference type="Pfam" id="PF00708">
    <property type="entry name" value="Acylphosphatase"/>
    <property type="match status" value="1"/>
</dbReference>
<dbReference type="InterPro" id="IPR036046">
    <property type="entry name" value="Acylphosphatase-like_dom_sf"/>
</dbReference>
<feature type="active site" evidence="5">
    <location>
        <position position="24"/>
    </location>
</feature>
<dbReference type="RefSeq" id="WP_110471649.1">
    <property type="nucleotide sequence ID" value="NZ_QJSP01000014.1"/>
</dbReference>
<comment type="similarity">
    <text evidence="1 6">Belongs to the acylphosphatase family.</text>
</comment>
<gene>
    <name evidence="8" type="ORF">DFR67_114115</name>
</gene>
<sequence>MAQHPAPVRLTAWVHGRVQGVGFRWWTRARALELGLVGSATNQADGRVLIVAEGLRANCDSLLDLLEQGRSPGHVDTVVSDWGPARGGMDGFVER</sequence>
<comment type="catalytic activity">
    <reaction evidence="4 5">
        <text>an acyl phosphate + H2O = a carboxylate + phosphate + H(+)</text>
        <dbReference type="Rhea" id="RHEA:14965"/>
        <dbReference type="ChEBI" id="CHEBI:15377"/>
        <dbReference type="ChEBI" id="CHEBI:15378"/>
        <dbReference type="ChEBI" id="CHEBI:29067"/>
        <dbReference type="ChEBI" id="CHEBI:43474"/>
        <dbReference type="ChEBI" id="CHEBI:59918"/>
        <dbReference type="EC" id="3.6.1.7"/>
    </reaction>
</comment>
<dbReference type="PANTHER" id="PTHR47268">
    <property type="entry name" value="ACYLPHOSPHATASE"/>
    <property type="match status" value="1"/>
</dbReference>
<dbReference type="AlphaFoldDB" id="A0A318RJP9"/>